<proteinExistence type="predicted"/>
<reference evidence="1" key="2">
    <citation type="submission" date="2020-09" db="EMBL/GenBank/DDBJ databases">
        <authorList>
            <person name="Sun Q."/>
            <person name="Zhou Y."/>
        </authorList>
    </citation>
    <scope>NUCLEOTIDE SEQUENCE</scope>
    <source>
        <strain evidence="1">CGMCC 1.15388</strain>
    </source>
</reference>
<dbReference type="Gene3D" id="1.25.40.10">
    <property type="entry name" value="Tetratricopeptide repeat domain"/>
    <property type="match status" value="1"/>
</dbReference>
<protein>
    <recommendedName>
        <fullName evidence="3">Tetratricopeptide repeat protein</fullName>
    </recommendedName>
</protein>
<organism evidence="1 2">
    <name type="scientific">Nesterenkonia cremea</name>
    <dbReference type="NCBI Taxonomy" id="1882340"/>
    <lineage>
        <taxon>Bacteria</taxon>
        <taxon>Bacillati</taxon>
        <taxon>Actinomycetota</taxon>
        <taxon>Actinomycetes</taxon>
        <taxon>Micrococcales</taxon>
        <taxon>Micrococcaceae</taxon>
        <taxon>Nesterenkonia</taxon>
    </lineage>
</organism>
<dbReference type="AlphaFoldDB" id="A0A917ARY7"/>
<reference evidence="1" key="1">
    <citation type="journal article" date="2014" name="Int. J. Syst. Evol. Microbiol.">
        <title>Complete genome sequence of Corynebacterium casei LMG S-19264T (=DSM 44701T), isolated from a smear-ripened cheese.</title>
        <authorList>
            <consortium name="US DOE Joint Genome Institute (JGI-PGF)"/>
            <person name="Walter F."/>
            <person name="Albersmeier A."/>
            <person name="Kalinowski J."/>
            <person name="Ruckert C."/>
        </authorList>
    </citation>
    <scope>NUCLEOTIDE SEQUENCE</scope>
    <source>
        <strain evidence="1">CGMCC 1.15388</strain>
    </source>
</reference>
<dbReference type="InterPro" id="IPR038578">
    <property type="entry name" value="GT29-like_sf"/>
</dbReference>
<dbReference type="InterPro" id="IPR011990">
    <property type="entry name" value="TPR-like_helical_dom_sf"/>
</dbReference>
<evidence type="ECO:0000313" key="2">
    <source>
        <dbReference type="Proteomes" id="UP000633136"/>
    </source>
</evidence>
<dbReference type="EMBL" id="BMIS01000004">
    <property type="protein sequence ID" value="GGE65861.1"/>
    <property type="molecule type" value="Genomic_DNA"/>
</dbReference>
<evidence type="ECO:0000313" key="1">
    <source>
        <dbReference type="EMBL" id="GGE65861.1"/>
    </source>
</evidence>
<sequence>MIESSIDRLTRLAGPSAIKALSRSDAGRSELMRRAALGSQDFVSRTETLVTGRKRRGQTRAEKYAKTILENVPGREIRFALAAAEEGLATAGLLERVASRTMKVAQPSDIIDLRRKAVDLDPRRAHRYVALAAALGNETQTRIVHGPAVGLHRGQETPHTDEIIELLKSAQRLAPANAVIAFELGQRLLERGDAESGLAQLEKAALKRPDEQRLMALAQAYRRPDIAQFSQALESYEQAYTLNPKNQRALGGVVHAGARGPMDWPRIWRTVQRIESKRQHSPLRRKSVAEGMDSLFSSRQEVDAEAVTDLLAELDECQAQGKELHPHTAGLLTLRVQFLGHFAEGFRLRARSAERKAQRLRRSGVRDLGGLRQMMQALVYLDNAETASRLSQDIDYWAQNTGEQRMAVAKLHADAELMLGNPEPYFNYSVDARKGFYLPAERKMVNLIKKKRVAIVGPAATGESLGSEIDRYDVVVRPNFNPEFVASHPESMGSRTDIAYYSGQDMTTLIDDAGSLIENSDVQLINTRSFSYHTHHHRNLPWLRFARHDWSLSYHGSPLGIQRMIYDLLQFRPEEIAIFNSDFYTGSGEFAEGYRKKRSFAPGSFMNDLVVVHDLLTDFRFTQAMLKTGRVTAKGRAAQVLEMTPHEYLRQVEAAGVLA</sequence>
<gene>
    <name evidence="1" type="ORF">GCM10011401_11430</name>
</gene>
<dbReference type="SUPFAM" id="SSF48452">
    <property type="entry name" value="TPR-like"/>
    <property type="match status" value="1"/>
</dbReference>
<name>A0A917ARY7_9MICC</name>
<evidence type="ECO:0008006" key="3">
    <source>
        <dbReference type="Google" id="ProtNLM"/>
    </source>
</evidence>
<dbReference type="Gene3D" id="3.90.1480.20">
    <property type="entry name" value="Glycosyl transferase family 29"/>
    <property type="match status" value="1"/>
</dbReference>
<accession>A0A917ARY7</accession>
<keyword evidence="2" id="KW-1185">Reference proteome</keyword>
<dbReference type="Proteomes" id="UP000633136">
    <property type="component" value="Unassembled WGS sequence"/>
</dbReference>
<comment type="caution">
    <text evidence="1">The sequence shown here is derived from an EMBL/GenBank/DDBJ whole genome shotgun (WGS) entry which is preliminary data.</text>
</comment>